<dbReference type="InterPro" id="IPR011009">
    <property type="entry name" value="Kinase-like_dom_sf"/>
</dbReference>
<organism evidence="10 11">
    <name type="scientific">Turnera subulata</name>
    <dbReference type="NCBI Taxonomy" id="218843"/>
    <lineage>
        <taxon>Eukaryota</taxon>
        <taxon>Viridiplantae</taxon>
        <taxon>Streptophyta</taxon>
        <taxon>Embryophyta</taxon>
        <taxon>Tracheophyta</taxon>
        <taxon>Spermatophyta</taxon>
        <taxon>Magnoliopsida</taxon>
        <taxon>eudicotyledons</taxon>
        <taxon>Gunneridae</taxon>
        <taxon>Pentapetalae</taxon>
        <taxon>rosids</taxon>
        <taxon>fabids</taxon>
        <taxon>Malpighiales</taxon>
        <taxon>Passifloraceae</taxon>
        <taxon>Turnera</taxon>
    </lineage>
</organism>
<keyword evidence="2" id="KW-0723">Serine/threonine-protein kinase</keyword>
<comment type="subcellular location">
    <subcellularLocation>
        <location evidence="1">Membrane</location>
        <topology evidence="1">Single-pass type I membrane protein</topology>
    </subcellularLocation>
</comment>
<feature type="region of interest" description="Disordered" evidence="8">
    <location>
        <begin position="111"/>
        <end position="151"/>
    </location>
</feature>
<dbReference type="EMBL" id="JAKUCV010005122">
    <property type="protein sequence ID" value="KAJ4832542.1"/>
    <property type="molecule type" value="Genomic_DNA"/>
</dbReference>
<dbReference type="Gene3D" id="1.10.510.10">
    <property type="entry name" value="Transferase(Phosphotransferase) domain 1"/>
    <property type="match status" value="1"/>
</dbReference>
<reference evidence="10" key="2">
    <citation type="journal article" date="2023" name="Plants (Basel)">
        <title>Annotation of the Turnera subulata (Passifloraceae) Draft Genome Reveals the S-Locus Evolved after the Divergence of Turneroideae from Passifloroideae in a Stepwise Manner.</title>
        <authorList>
            <person name="Henning P.M."/>
            <person name="Roalson E.H."/>
            <person name="Mir W."/>
            <person name="McCubbin A.G."/>
            <person name="Shore J.S."/>
        </authorList>
    </citation>
    <scope>NUCLEOTIDE SEQUENCE</scope>
    <source>
        <strain evidence="10">F60SS</strain>
    </source>
</reference>
<evidence type="ECO:0000313" key="10">
    <source>
        <dbReference type="EMBL" id="KAJ4832542.1"/>
    </source>
</evidence>
<keyword evidence="6" id="KW-0472">Membrane</keyword>
<dbReference type="PROSITE" id="PS50011">
    <property type="entry name" value="PROTEIN_KINASE_DOM"/>
    <property type="match status" value="1"/>
</dbReference>
<dbReference type="PANTHER" id="PTHR27009">
    <property type="entry name" value="RUST RESISTANCE KINASE LR10-RELATED"/>
    <property type="match status" value="1"/>
</dbReference>
<evidence type="ECO:0000313" key="11">
    <source>
        <dbReference type="Proteomes" id="UP001141552"/>
    </source>
</evidence>
<evidence type="ECO:0000256" key="5">
    <source>
        <dbReference type="ARBA" id="ARBA00022989"/>
    </source>
</evidence>
<dbReference type="GO" id="GO:0016020">
    <property type="term" value="C:membrane"/>
    <property type="evidence" value="ECO:0007669"/>
    <property type="project" value="UniProtKB-SubCell"/>
</dbReference>
<evidence type="ECO:0000256" key="7">
    <source>
        <dbReference type="ARBA" id="ARBA00023180"/>
    </source>
</evidence>
<feature type="domain" description="Protein kinase" evidence="9">
    <location>
        <begin position="1"/>
        <end position="119"/>
    </location>
</feature>
<keyword evidence="11" id="KW-1185">Reference proteome</keyword>
<evidence type="ECO:0000256" key="2">
    <source>
        <dbReference type="ARBA" id="ARBA00022527"/>
    </source>
</evidence>
<name>A0A9Q0FJE1_9ROSI</name>
<evidence type="ECO:0000256" key="1">
    <source>
        <dbReference type="ARBA" id="ARBA00004479"/>
    </source>
</evidence>
<dbReference type="InterPro" id="IPR000719">
    <property type="entry name" value="Prot_kinase_dom"/>
</dbReference>
<sequence length="151" mass="16668">MAPELHFKNIGRVSYKADVYSFGMLLLEIAGKRKSLNPSAASTSQIYFPFWVHDQLSRGKGAQIGDDATEDEHELVEKMIIVGLWCIQMKPSDRPPMNTVVEMLEGDLESLQLPPRPTLYPEGSPLQPEGESSSTTSDDSTESASLIENPT</sequence>
<evidence type="ECO:0000256" key="8">
    <source>
        <dbReference type="SAM" id="MobiDB-lite"/>
    </source>
</evidence>
<keyword evidence="2" id="KW-0808">Transferase</keyword>
<dbReference type="Pfam" id="PF07714">
    <property type="entry name" value="PK_Tyr_Ser-Thr"/>
    <property type="match status" value="1"/>
</dbReference>
<dbReference type="InterPro" id="IPR045874">
    <property type="entry name" value="LRK10/LRL21-25-like"/>
</dbReference>
<comment type="caution">
    <text evidence="10">The sequence shown here is derived from an EMBL/GenBank/DDBJ whole genome shotgun (WGS) entry which is preliminary data.</text>
</comment>
<dbReference type="OrthoDB" id="547665at2759"/>
<accession>A0A9Q0FJE1</accession>
<keyword evidence="7" id="KW-0325">Glycoprotein</keyword>
<keyword evidence="4" id="KW-0732">Signal</keyword>
<keyword evidence="3" id="KW-0812">Transmembrane</keyword>
<evidence type="ECO:0000256" key="4">
    <source>
        <dbReference type="ARBA" id="ARBA00022729"/>
    </source>
</evidence>
<dbReference type="SUPFAM" id="SSF56112">
    <property type="entry name" value="Protein kinase-like (PK-like)"/>
    <property type="match status" value="1"/>
</dbReference>
<dbReference type="AlphaFoldDB" id="A0A9Q0FJE1"/>
<evidence type="ECO:0000256" key="3">
    <source>
        <dbReference type="ARBA" id="ARBA00022692"/>
    </source>
</evidence>
<dbReference type="Proteomes" id="UP001141552">
    <property type="component" value="Unassembled WGS sequence"/>
</dbReference>
<dbReference type="GO" id="GO:0004674">
    <property type="term" value="F:protein serine/threonine kinase activity"/>
    <property type="evidence" value="ECO:0007669"/>
    <property type="project" value="UniProtKB-KW"/>
</dbReference>
<keyword evidence="5" id="KW-1133">Transmembrane helix</keyword>
<gene>
    <name evidence="10" type="ORF">Tsubulata_000103</name>
</gene>
<protein>
    <recommendedName>
        <fullName evidence="9">Protein kinase domain-containing protein</fullName>
    </recommendedName>
</protein>
<evidence type="ECO:0000256" key="6">
    <source>
        <dbReference type="ARBA" id="ARBA00023136"/>
    </source>
</evidence>
<keyword evidence="2" id="KW-0418">Kinase</keyword>
<dbReference type="GO" id="GO:0005524">
    <property type="term" value="F:ATP binding"/>
    <property type="evidence" value="ECO:0007669"/>
    <property type="project" value="InterPro"/>
</dbReference>
<reference evidence="10" key="1">
    <citation type="submission" date="2022-02" db="EMBL/GenBank/DDBJ databases">
        <authorList>
            <person name="Henning P.M."/>
            <person name="McCubbin A.G."/>
            <person name="Shore J.S."/>
        </authorList>
    </citation>
    <scope>NUCLEOTIDE SEQUENCE</scope>
    <source>
        <strain evidence="10">F60SS</strain>
        <tissue evidence="10">Leaves</tissue>
    </source>
</reference>
<evidence type="ECO:0000259" key="9">
    <source>
        <dbReference type="PROSITE" id="PS50011"/>
    </source>
</evidence>
<dbReference type="InterPro" id="IPR001245">
    <property type="entry name" value="Ser-Thr/Tyr_kinase_cat_dom"/>
</dbReference>
<proteinExistence type="predicted"/>